<reference evidence="2 3" key="1">
    <citation type="submission" date="2017-06" db="EMBL/GenBank/DDBJ databases">
        <title>Investigating the central metabolism of Clostridium thermosuccinogenes.</title>
        <authorList>
            <person name="Koendjbiharie J.G."/>
            <person name="van Kranenburg R."/>
        </authorList>
    </citation>
    <scope>NUCLEOTIDE SEQUENCE [LARGE SCALE GENOMIC DNA]</scope>
    <source>
        <strain evidence="2 3">DSM 5806</strain>
    </source>
</reference>
<keyword evidence="3" id="KW-1185">Reference proteome</keyword>
<evidence type="ECO:0000256" key="1">
    <source>
        <dbReference type="SAM" id="Phobius"/>
    </source>
</evidence>
<name>A0A2K2FHH0_9CLOT</name>
<keyword evidence="1" id="KW-1133">Transmembrane helix</keyword>
<keyword evidence="1" id="KW-0472">Membrane</keyword>
<feature type="transmembrane region" description="Helical" evidence="1">
    <location>
        <begin position="20"/>
        <end position="36"/>
    </location>
</feature>
<dbReference type="AlphaFoldDB" id="A0A2K2FHH0"/>
<organism evidence="2 3">
    <name type="scientific">Clostridium thermosuccinogenes</name>
    <dbReference type="NCBI Taxonomy" id="84032"/>
    <lineage>
        <taxon>Bacteria</taxon>
        <taxon>Bacillati</taxon>
        <taxon>Bacillota</taxon>
        <taxon>Clostridia</taxon>
        <taxon>Eubacteriales</taxon>
        <taxon>Clostridiaceae</taxon>
        <taxon>Clostridium</taxon>
    </lineage>
</organism>
<evidence type="ECO:0000313" key="3">
    <source>
        <dbReference type="Proteomes" id="UP000236151"/>
    </source>
</evidence>
<sequence length="345" mass="40416">MKDYIIRVLDVWEKIKTVDLVLGIALIGIFLIIVISKSRARRTLLIDIPNITFNLYKTAIFQNKIIGTVFLLILISSTIIVYFLTQSITTTALFLIMPFKTILKELKTITDKSIAKVFTKIFWDFEKSFLGYSITYYLVLLKLPTELKQIILYGYDNFKEEVMNGDLDIIILLALLSVVVSLLISMFITEIKRFTMIEQDIIMINRKSKYRGLSKTQIYRVVVGTSYFKNVKIKVEVLRVIAGFNKYDFKDFKRLLKSSMRLYSFLRVKESDRMQFLNFLNKFLHCCDQYDTCKDAVKQIKKGSRQKAINLMNSIDEFWDKECMQYICYNKKLECLTALLKAVQN</sequence>
<keyword evidence="1" id="KW-0812">Transmembrane</keyword>
<dbReference type="RefSeq" id="WP_103080949.1">
    <property type="nucleotide sequence ID" value="NZ_CP021850.1"/>
</dbReference>
<comment type="caution">
    <text evidence="2">The sequence shown here is derived from an EMBL/GenBank/DDBJ whole genome shotgun (WGS) entry which is preliminary data.</text>
</comment>
<dbReference type="KEGG" id="cthd:CDO33_13910"/>
<dbReference type="EMBL" id="NIOJ01000012">
    <property type="protein sequence ID" value="PNU00360.1"/>
    <property type="molecule type" value="Genomic_DNA"/>
</dbReference>
<gene>
    <name evidence="2" type="ORF">CDQ84_06680</name>
</gene>
<accession>A0A2K2FHH0</accession>
<feature type="transmembrane region" description="Helical" evidence="1">
    <location>
        <begin position="169"/>
        <end position="188"/>
    </location>
</feature>
<dbReference type="Proteomes" id="UP000236151">
    <property type="component" value="Unassembled WGS sequence"/>
</dbReference>
<protein>
    <submittedName>
        <fullName evidence="2">Uncharacterized protein</fullName>
    </submittedName>
</protein>
<feature type="transmembrane region" description="Helical" evidence="1">
    <location>
        <begin position="65"/>
        <end position="85"/>
    </location>
</feature>
<evidence type="ECO:0000313" key="2">
    <source>
        <dbReference type="EMBL" id="PNU00360.1"/>
    </source>
</evidence>
<proteinExistence type="predicted"/>